<comment type="caution">
    <text evidence="2">The sequence shown here is derived from an EMBL/GenBank/DDBJ whole genome shotgun (WGS) entry which is preliminary data.</text>
</comment>
<gene>
    <name evidence="2" type="ORF">NPX13_g4015</name>
</gene>
<feature type="region of interest" description="Disordered" evidence="1">
    <location>
        <begin position="161"/>
        <end position="185"/>
    </location>
</feature>
<feature type="region of interest" description="Disordered" evidence="1">
    <location>
        <begin position="446"/>
        <end position="511"/>
    </location>
</feature>
<evidence type="ECO:0000313" key="3">
    <source>
        <dbReference type="Proteomes" id="UP001148614"/>
    </source>
</evidence>
<dbReference type="Proteomes" id="UP001148614">
    <property type="component" value="Unassembled WGS sequence"/>
</dbReference>
<organism evidence="2 3">
    <name type="scientific">Xylaria arbuscula</name>
    <dbReference type="NCBI Taxonomy" id="114810"/>
    <lineage>
        <taxon>Eukaryota</taxon>
        <taxon>Fungi</taxon>
        <taxon>Dikarya</taxon>
        <taxon>Ascomycota</taxon>
        <taxon>Pezizomycotina</taxon>
        <taxon>Sordariomycetes</taxon>
        <taxon>Xylariomycetidae</taxon>
        <taxon>Xylariales</taxon>
        <taxon>Xylariaceae</taxon>
        <taxon>Xylaria</taxon>
    </lineage>
</organism>
<proteinExistence type="predicted"/>
<reference evidence="2" key="1">
    <citation type="submission" date="2022-07" db="EMBL/GenBank/DDBJ databases">
        <title>Genome Sequence of Xylaria arbuscula.</title>
        <authorList>
            <person name="Buettner E."/>
        </authorList>
    </citation>
    <scope>NUCLEOTIDE SEQUENCE</scope>
    <source>
        <strain evidence="2">VT107</strain>
    </source>
</reference>
<evidence type="ECO:0000256" key="1">
    <source>
        <dbReference type="SAM" id="MobiDB-lite"/>
    </source>
</evidence>
<feature type="compositionally biased region" description="Pro residues" evidence="1">
    <location>
        <begin position="497"/>
        <end position="511"/>
    </location>
</feature>
<dbReference type="EMBL" id="JANPWZ010000538">
    <property type="protein sequence ID" value="KAJ3575488.1"/>
    <property type="molecule type" value="Genomic_DNA"/>
</dbReference>
<keyword evidence="3" id="KW-1185">Reference proteome</keyword>
<evidence type="ECO:0000313" key="2">
    <source>
        <dbReference type="EMBL" id="KAJ3575488.1"/>
    </source>
</evidence>
<protein>
    <submittedName>
        <fullName evidence="2">Uncharacterized protein</fullName>
    </submittedName>
</protein>
<feature type="compositionally biased region" description="Basic and acidic residues" evidence="1">
    <location>
        <begin position="368"/>
        <end position="392"/>
    </location>
</feature>
<dbReference type="VEuPathDB" id="FungiDB:F4678DRAFT_474138"/>
<feature type="compositionally biased region" description="Basic and acidic residues" evidence="1">
    <location>
        <begin position="446"/>
        <end position="491"/>
    </location>
</feature>
<name>A0A9W8NHB2_9PEZI</name>
<sequence>MGPGIGTEPVTSTDPCGIDTTPRFALLSFHTAQPTSTISKTTQSKGIVAGVSRPTTRLRLPTRNTSLVTQPGISSSLTPMAQPRPPSDSVRDIIESAVPGVRIETVSIISTKRLLRAFKVQLAGERTLLLKILPPPSRLLRYEKWMVQSEAAVVKWLSQDPCQQQNPPGLDEKSTGEFPRGVSSTRGRIAQPALASSSSLEDQLRHYLPTLIKHSSTSTEAGSAFCLLEPTPGDPISSLGKPLTPVERRSIDFQKGRLIRRIANVKSPNGRFGQVATVLEESLASKEKQRAPRETKLDFDGSDGWRRTFHLLLEGILRDGEDRAVTMSYELVRTTFRKFAHLLDAITVPRLVVCDADEDDVMLVARSEKAERERKQTRSEPVEESLDIKREPEDSDTEYSPLQHLDPRALEITGLQDWSNCIFGDPLFATVFSHTTPEFDRGFRHAHEADRTKQSDEQQQVKKERGYESSSSGEEKKEEEDKNKRKERGKEPSPISTLPPLPPPPPRTTIS</sequence>
<feature type="region of interest" description="Disordered" evidence="1">
    <location>
        <begin position="368"/>
        <end position="402"/>
    </location>
</feature>
<dbReference type="AlphaFoldDB" id="A0A9W8NHB2"/>
<accession>A0A9W8NHB2</accession>